<feature type="compositionally biased region" description="Basic and acidic residues" evidence="1">
    <location>
        <begin position="78"/>
        <end position="93"/>
    </location>
</feature>
<dbReference type="AlphaFoldDB" id="A0AAV1E3G6"/>
<feature type="region of interest" description="Disordered" evidence="1">
    <location>
        <begin position="16"/>
        <end position="189"/>
    </location>
</feature>
<evidence type="ECO:0000313" key="3">
    <source>
        <dbReference type="Proteomes" id="UP001161247"/>
    </source>
</evidence>
<feature type="compositionally biased region" description="Basic and acidic residues" evidence="1">
    <location>
        <begin position="102"/>
        <end position="120"/>
    </location>
</feature>
<feature type="compositionally biased region" description="Basic and acidic residues" evidence="1">
    <location>
        <begin position="127"/>
        <end position="140"/>
    </location>
</feature>
<name>A0AAV1E3G6_OLDCO</name>
<dbReference type="EMBL" id="OX459124">
    <property type="protein sequence ID" value="CAI9113478.1"/>
    <property type="molecule type" value="Genomic_DNA"/>
</dbReference>
<accession>A0AAV1E3G6</accession>
<proteinExistence type="predicted"/>
<feature type="compositionally biased region" description="Polar residues" evidence="1">
    <location>
        <begin position="164"/>
        <end position="174"/>
    </location>
</feature>
<protein>
    <submittedName>
        <fullName evidence="2">OLC1v1014088C1</fullName>
    </submittedName>
</protein>
<organism evidence="2 3">
    <name type="scientific">Oldenlandia corymbosa var. corymbosa</name>
    <dbReference type="NCBI Taxonomy" id="529605"/>
    <lineage>
        <taxon>Eukaryota</taxon>
        <taxon>Viridiplantae</taxon>
        <taxon>Streptophyta</taxon>
        <taxon>Embryophyta</taxon>
        <taxon>Tracheophyta</taxon>
        <taxon>Spermatophyta</taxon>
        <taxon>Magnoliopsida</taxon>
        <taxon>eudicotyledons</taxon>
        <taxon>Gunneridae</taxon>
        <taxon>Pentapetalae</taxon>
        <taxon>asterids</taxon>
        <taxon>lamiids</taxon>
        <taxon>Gentianales</taxon>
        <taxon>Rubiaceae</taxon>
        <taxon>Rubioideae</taxon>
        <taxon>Spermacoceae</taxon>
        <taxon>Hedyotis-Oldenlandia complex</taxon>
        <taxon>Oldenlandia</taxon>
    </lineage>
</organism>
<sequence length="220" mass="23377">MDDGVGIDEIQDIIVVSENEEREQRMEDEIKRENGEGHGKLGNLISSFFHHDDGGADGGGVRPLPEEEGGDKFVSGSKEAEQGTKENGHHGKIGDLISNFFQRDDGKEDGGGKLPGEETNKAVSEGEEARTEENGHHGKLSDLISNFFHHDDDQGGKQPVEELNQVSDETQTESGGRRGDGGGGGGLVDSLIASLPSSLTEDAAPATDEASILIHSIVHD</sequence>
<evidence type="ECO:0000313" key="2">
    <source>
        <dbReference type="EMBL" id="CAI9113478.1"/>
    </source>
</evidence>
<feature type="compositionally biased region" description="Basic and acidic residues" evidence="1">
    <location>
        <begin position="22"/>
        <end position="39"/>
    </location>
</feature>
<reference evidence="2" key="1">
    <citation type="submission" date="2023-03" db="EMBL/GenBank/DDBJ databases">
        <authorList>
            <person name="Julca I."/>
        </authorList>
    </citation>
    <scope>NUCLEOTIDE SEQUENCE</scope>
</reference>
<dbReference type="Proteomes" id="UP001161247">
    <property type="component" value="Chromosome 7"/>
</dbReference>
<evidence type="ECO:0000256" key="1">
    <source>
        <dbReference type="SAM" id="MobiDB-lite"/>
    </source>
</evidence>
<keyword evidence="3" id="KW-1185">Reference proteome</keyword>
<gene>
    <name evidence="2" type="ORF">OLC1_LOCUS20487</name>
</gene>